<gene>
    <name evidence="1" type="ORF">A8L45_03330</name>
</gene>
<dbReference type="EMBL" id="LYBM01000003">
    <property type="protein sequence ID" value="ODA35659.1"/>
    <property type="molecule type" value="Genomic_DNA"/>
</dbReference>
<protein>
    <submittedName>
        <fullName evidence="1">Uncharacterized protein</fullName>
    </submittedName>
</protein>
<accession>A0A1C3ER29</accession>
<evidence type="ECO:0000313" key="1">
    <source>
        <dbReference type="EMBL" id="ODA35659.1"/>
    </source>
</evidence>
<reference evidence="1 2" key="1">
    <citation type="submission" date="2016-05" db="EMBL/GenBank/DDBJ databases">
        <title>Genomic Taxonomy of the Vibrionaceae.</title>
        <authorList>
            <person name="Gomez-Gil B."/>
            <person name="Enciso-Ibarra J."/>
        </authorList>
    </citation>
    <scope>NUCLEOTIDE SEQUENCE [LARGE SCALE GENOMIC DNA]</scope>
    <source>
        <strain evidence="1 2">CAIM 1920</strain>
    </source>
</reference>
<dbReference type="STRING" id="1080227.A8L45_03330"/>
<name>A0A1C3ER29_9GAMM</name>
<evidence type="ECO:0000313" key="2">
    <source>
        <dbReference type="Proteomes" id="UP000094936"/>
    </source>
</evidence>
<comment type="caution">
    <text evidence="1">The sequence shown here is derived from an EMBL/GenBank/DDBJ whole genome shotgun (WGS) entry which is preliminary data.</text>
</comment>
<keyword evidence="2" id="KW-1185">Reference proteome</keyword>
<proteinExistence type="predicted"/>
<dbReference type="Proteomes" id="UP000094936">
    <property type="component" value="Unassembled WGS sequence"/>
</dbReference>
<sequence>MRIAKYLLLLILFPISGCELISFNNYATDMFDRIYGISDRPPVYLDEKTQNLINDKFIIWLNDDLVDQALIINDRD</sequence>
<organism evidence="1 2">
    <name type="scientific">Veronia pacifica</name>
    <dbReference type="NCBI Taxonomy" id="1080227"/>
    <lineage>
        <taxon>Bacteria</taxon>
        <taxon>Pseudomonadati</taxon>
        <taxon>Pseudomonadota</taxon>
        <taxon>Gammaproteobacteria</taxon>
        <taxon>Vibrionales</taxon>
        <taxon>Vibrionaceae</taxon>
        <taxon>Veronia</taxon>
    </lineage>
</organism>
<dbReference type="AlphaFoldDB" id="A0A1C3ER29"/>